<comment type="caution">
    <text evidence="1">The sequence shown here is derived from an EMBL/GenBank/DDBJ whole genome shotgun (WGS) entry which is preliminary data.</text>
</comment>
<sequence length="247" mass="27017">MRELIYVSEAKLQQLLPYLSGWAGKVFRDMDAEVKTPLGGVKIGKSAKPPKPSLAAAISTLESSSRAPKWFADPAVRPGQWVHFEAPLSYGVTRDGASVFFIDPNESSDDYPTGGSLRLLLHGTANHLLGSPDKHLYEVKSNSRWSVDTLFGLVHEQRETGHQLDDRAAFDTGGPTENHRSNRDELRAVTSLANSLATDYTAAWMAGYARITAVFPGRRPDDDRTATVLAATPLYVEYIDPPADSGF</sequence>
<dbReference type="Proteomes" id="UP000580861">
    <property type="component" value="Unassembled WGS sequence"/>
</dbReference>
<dbReference type="NCBIfam" id="NF040893">
    <property type="entry name" value="SAVMC3_10250"/>
    <property type="match status" value="1"/>
</dbReference>
<evidence type="ECO:0000313" key="1">
    <source>
        <dbReference type="EMBL" id="MBB5851334.1"/>
    </source>
</evidence>
<keyword evidence="2" id="KW-1185">Reference proteome</keyword>
<evidence type="ECO:0000313" key="2">
    <source>
        <dbReference type="Proteomes" id="UP000580861"/>
    </source>
</evidence>
<dbReference type="Pfam" id="PF22880">
    <property type="entry name" value="DUF7019"/>
    <property type="match status" value="1"/>
</dbReference>
<proteinExistence type="predicted"/>
<accession>A0A841AYI2</accession>
<dbReference type="RefSeq" id="WP_184893008.1">
    <property type="nucleotide sequence ID" value="NZ_JACHMX010000001.1"/>
</dbReference>
<dbReference type="AlphaFoldDB" id="A0A841AYI2"/>
<organism evidence="1 2">
    <name type="scientific">Amycolatopsis umgeniensis</name>
    <dbReference type="NCBI Taxonomy" id="336628"/>
    <lineage>
        <taxon>Bacteria</taxon>
        <taxon>Bacillati</taxon>
        <taxon>Actinomycetota</taxon>
        <taxon>Actinomycetes</taxon>
        <taxon>Pseudonocardiales</taxon>
        <taxon>Pseudonocardiaceae</taxon>
        <taxon>Amycolatopsis</taxon>
    </lineage>
</organism>
<protein>
    <submittedName>
        <fullName evidence="1">Uncharacterized protein</fullName>
    </submittedName>
</protein>
<dbReference type="EMBL" id="JACHMX010000001">
    <property type="protein sequence ID" value="MBB5851334.1"/>
    <property type="molecule type" value="Genomic_DNA"/>
</dbReference>
<dbReference type="InterPro" id="IPR054284">
    <property type="entry name" value="DUF7019"/>
</dbReference>
<gene>
    <name evidence="1" type="ORF">HDA45_001421</name>
</gene>
<name>A0A841AYI2_9PSEU</name>
<reference evidence="1 2" key="1">
    <citation type="submission" date="2020-08" db="EMBL/GenBank/DDBJ databases">
        <title>Sequencing the genomes of 1000 actinobacteria strains.</title>
        <authorList>
            <person name="Klenk H.-P."/>
        </authorList>
    </citation>
    <scope>NUCLEOTIDE SEQUENCE [LARGE SCALE GENOMIC DNA]</scope>
    <source>
        <strain evidence="1 2">DSM 45272</strain>
    </source>
</reference>